<feature type="transmembrane region" description="Helical" evidence="1">
    <location>
        <begin position="351"/>
        <end position="373"/>
    </location>
</feature>
<comment type="caution">
    <text evidence="4">The sequence shown here is derived from an EMBL/GenBank/DDBJ whole genome shotgun (WGS) entry which is preliminary data.</text>
</comment>
<gene>
    <name evidence="4" type="ORF">AS156_25670</name>
</gene>
<feature type="transmembrane region" description="Helical" evidence="1">
    <location>
        <begin position="180"/>
        <end position="198"/>
    </location>
</feature>
<evidence type="ECO:0000313" key="5">
    <source>
        <dbReference type="Proteomes" id="UP000057737"/>
    </source>
</evidence>
<dbReference type="Proteomes" id="UP000057737">
    <property type="component" value="Unassembled WGS sequence"/>
</dbReference>
<feature type="domain" description="Acyltransferase 3" evidence="3">
    <location>
        <begin position="43"/>
        <end position="403"/>
    </location>
</feature>
<protein>
    <recommendedName>
        <fullName evidence="3">Acyltransferase 3 domain-containing protein</fullName>
    </recommendedName>
</protein>
<organism evidence="4 5">
    <name type="scientific">Bradyrhizobium macuxiense</name>
    <dbReference type="NCBI Taxonomy" id="1755647"/>
    <lineage>
        <taxon>Bacteria</taxon>
        <taxon>Pseudomonadati</taxon>
        <taxon>Pseudomonadota</taxon>
        <taxon>Alphaproteobacteria</taxon>
        <taxon>Hyphomicrobiales</taxon>
        <taxon>Nitrobacteraceae</taxon>
        <taxon>Bradyrhizobium</taxon>
    </lineage>
</organism>
<evidence type="ECO:0000259" key="3">
    <source>
        <dbReference type="Pfam" id="PF01757"/>
    </source>
</evidence>
<dbReference type="InterPro" id="IPR002656">
    <property type="entry name" value="Acyl_transf_3_dom"/>
</dbReference>
<reference evidence="4 5" key="1">
    <citation type="submission" date="2015-11" db="EMBL/GenBank/DDBJ databases">
        <title>Draft Genome Sequence of the Strain BR 10303 (Bradyrhizobium sp.) isolated from nodules of Centrolobium paraense.</title>
        <authorList>
            <person name="Zelli J.E."/>
            <person name="Simoes-Araujo J.L."/>
            <person name="Barauna A.C."/>
            <person name="Silva K."/>
        </authorList>
    </citation>
    <scope>NUCLEOTIDE SEQUENCE [LARGE SCALE GENOMIC DNA]</scope>
    <source>
        <strain evidence="4 5">BR 10303</strain>
    </source>
</reference>
<dbReference type="InterPro" id="IPR050623">
    <property type="entry name" value="Glucan_succinyl_AcylTrfase"/>
</dbReference>
<feature type="transmembrane region" description="Helical" evidence="1">
    <location>
        <begin position="279"/>
        <end position="301"/>
    </location>
</feature>
<dbReference type="Pfam" id="PF01757">
    <property type="entry name" value="Acyl_transf_3"/>
    <property type="match status" value="1"/>
</dbReference>
<dbReference type="AlphaFoldDB" id="A0A109K5L0"/>
<keyword evidence="5" id="KW-1185">Reference proteome</keyword>
<feature type="transmembrane region" description="Helical" evidence="1">
    <location>
        <begin position="251"/>
        <end position="267"/>
    </location>
</feature>
<feature type="signal peptide" evidence="2">
    <location>
        <begin position="1"/>
        <end position="19"/>
    </location>
</feature>
<evidence type="ECO:0000256" key="2">
    <source>
        <dbReference type="SAM" id="SignalP"/>
    </source>
</evidence>
<proteinExistence type="predicted"/>
<dbReference type="GO" id="GO:0016747">
    <property type="term" value="F:acyltransferase activity, transferring groups other than amino-acyl groups"/>
    <property type="evidence" value="ECO:0007669"/>
    <property type="project" value="InterPro"/>
</dbReference>
<accession>A0A109K5L0</accession>
<evidence type="ECO:0000313" key="4">
    <source>
        <dbReference type="EMBL" id="KWV61212.1"/>
    </source>
</evidence>
<name>A0A109K5L0_9BRAD</name>
<keyword evidence="1" id="KW-0472">Membrane</keyword>
<feature type="transmembrane region" description="Helical" evidence="1">
    <location>
        <begin position="93"/>
        <end position="115"/>
    </location>
</feature>
<feature type="chain" id="PRO_5007137518" description="Acyltransferase 3 domain-containing protein" evidence="2">
    <location>
        <begin position="20"/>
        <end position="414"/>
    </location>
</feature>
<feature type="transmembrane region" description="Helical" evidence="1">
    <location>
        <begin position="321"/>
        <end position="339"/>
    </location>
</feature>
<evidence type="ECO:0000256" key="1">
    <source>
        <dbReference type="SAM" id="Phobius"/>
    </source>
</evidence>
<keyword evidence="2" id="KW-0732">Signal</keyword>
<feature type="transmembrane region" description="Helical" evidence="1">
    <location>
        <begin position="127"/>
        <end position="150"/>
    </location>
</feature>
<keyword evidence="1" id="KW-1133">Transmembrane helix</keyword>
<sequence>MRVSATLSATFGATGPALATMFGVPAKETHMVQPVRPTTHRLLYIDNLRWSAISMVVVMHAAVTYSPFGSWYYREHPPLGLGTQVAFAAYQALQHAVSMGLLFGIAGYFAAGMVARRGVAGFLQERLYRLGVPLLLYIGLIGPLTEYYVAGSWWSQPRRSFIEDWLHHVSNGQLLDGSGPLWFCLVLLLFSGCFALLCRFRPIGQPSARPVPSLVAVLGFVLVMSAVTFAVGLLAPEGRTVLNIAIHDAPQYPFMFAAGVAAWRGDWLRQISSGAGRRWLVCGLVGSIALWAAIVVFGGALEGRLADYGGGWHWQAAGMDFWRSATCASLSLGLVVLYRDLFDWQGPVTGFLSRNAFGVYVLHAPVLIAVTRVMHDWSVAPQWKFLLASLVGVVASFLVVGLLARRVPGLRAVL</sequence>
<dbReference type="PANTHER" id="PTHR36927">
    <property type="entry name" value="BLR4337 PROTEIN"/>
    <property type="match status" value="1"/>
</dbReference>
<keyword evidence="1" id="KW-0812">Transmembrane</keyword>
<feature type="transmembrane region" description="Helical" evidence="1">
    <location>
        <begin position="385"/>
        <end position="404"/>
    </location>
</feature>
<dbReference type="EMBL" id="LNCU01000003">
    <property type="protein sequence ID" value="KWV61212.1"/>
    <property type="molecule type" value="Genomic_DNA"/>
</dbReference>
<feature type="transmembrane region" description="Helical" evidence="1">
    <location>
        <begin position="50"/>
        <end position="73"/>
    </location>
</feature>
<dbReference type="PANTHER" id="PTHR36927:SF4">
    <property type="entry name" value="BLR5718 PROTEIN"/>
    <property type="match status" value="1"/>
</dbReference>
<feature type="transmembrane region" description="Helical" evidence="1">
    <location>
        <begin position="210"/>
        <end position="231"/>
    </location>
</feature>